<dbReference type="UniPathway" id="UPA00219"/>
<dbReference type="PROSITE" id="PS51318">
    <property type="entry name" value="TAT"/>
    <property type="match status" value="1"/>
</dbReference>
<evidence type="ECO:0000313" key="11">
    <source>
        <dbReference type="EMBL" id="AJY46555.1"/>
    </source>
</evidence>
<dbReference type="GO" id="GO:0018104">
    <property type="term" value="P:peptidoglycan-protein cross-linking"/>
    <property type="evidence" value="ECO:0007669"/>
    <property type="project" value="TreeGrafter"/>
</dbReference>
<dbReference type="GO" id="GO:0005576">
    <property type="term" value="C:extracellular region"/>
    <property type="evidence" value="ECO:0007669"/>
    <property type="project" value="TreeGrafter"/>
</dbReference>
<dbReference type="Proteomes" id="UP000032611">
    <property type="component" value="Chromosome"/>
</dbReference>
<evidence type="ECO:0000256" key="4">
    <source>
        <dbReference type="ARBA" id="ARBA00022679"/>
    </source>
</evidence>
<keyword evidence="6 9" id="KW-0133">Cell shape</keyword>
<reference evidence="11 12" key="1">
    <citation type="journal article" date="2015" name="Genome Announc.">
        <title>Complete genome sequence of Martelella endophytica YC6887, which has antifungal activity associated with a halophyte.</title>
        <authorList>
            <person name="Khan A."/>
            <person name="Khan H."/>
            <person name="Chung E.J."/>
            <person name="Hossain M.T."/>
            <person name="Chung Y.R."/>
        </authorList>
    </citation>
    <scope>NUCLEOTIDE SEQUENCE [LARGE SCALE GENOMIC DNA]</scope>
    <source>
        <strain evidence="11">YC6887</strain>
    </source>
</reference>
<dbReference type="FunFam" id="2.40.440.10:FF:000002">
    <property type="entry name" value="L,D-transpeptidase ErfK/SrfK"/>
    <property type="match status" value="1"/>
</dbReference>
<dbReference type="InterPro" id="IPR005490">
    <property type="entry name" value="LD_TPept_cat_dom"/>
</dbReference>
<comment type="pathway">
    <text evidence="1 9">Cell wall biogenesis; peptidoglycan biosynthesis.</text>
</comment>
<keyword evidence="12" id="KW-1185">Reference proteome</keyword>
<dbReference type="GO" id="GO:0016757">
    <property type="term" value="F:glycosyltransferase activity"/>
    <property type="evidence" value="ECO:0007669"/>
    <property type="project" value="UniProtKB-KW"/>
</dbReference>
<evidence type="ECO:0000256" key="6">
    <source>
        <dbReference type="ARBA" id="ARBA00022960"/>
    </source>
</evidence>
<comment type="similarity">
    <text evidence="2">Belongs to the YkuD family.</text>
</comment>
<dbReference type="InterPro" id="IPR006311">
    <property type="entry name" value="TAT_signal"/>
</dbReference>
<sequence>MLVSNTMSRRTFLLGAVSTTAVLAGCVSDRTVTPSMPAVPPSPRVQGSPYTVAELNEMYGQKEDGGFIIPAVPWNQIDPMYYRQEVQDPTGKAPGTVVVDTPNRFLYLVGENGKAMRYGVGIGRAGFSWGGNGVIKWKQEWPKWFPPKEMIERDPKLEIYSEKNGGMEGGPMNPLGARALYIFENGKDTLYRVHGNPEWTSIGKAVSSGCIRMLNQDVIDLYNRVNNLPTPIVVLQ</sequence>
<evidence type="ECO:0000256" key="8">
    <source>
        <dbReference type="ARBA" id="ARBA00023316"/>
    </source>
</evidence>
<dbReference type="AlphaFoldDB" id="A0A0D5LRJ1"/>
<evidence type="ECO:0000259" key="10">
    <source>
        <dbReference type="PROSITE" id="PS52029"/>
    </source>
</evidence>
<dbReference type="SUPFAM" id="SSF141523">
    <property type="entry name" value="L,D-transpeptidase catalytic domain-like"/>
    <property type="match status" value="1"/>
</dbReference>
<evidence type="ECO:0000256" key="2">
    <source>
        <dbReference type="ARBA" id="ARBA00005992"/>
    </source>
</evidence>
<protein>
    <submittedName>
        <fullName evidence="11">ErfK/YbiS/YcfS/YnhG family protein</fullName>
    </submittedName>
</protein>
<dbReference type="PANTHER" id="PTHR30582">
    <property type="entry name" value="L,D-TRANSPEPTIDASE"/>
    <property type="match status" value="1"/>
</dbReference>
<organism evidence="11 12">
    <name type="scientific">Martelella endophytica</name>
    <dbReference type="NCBI Taxonomy" id="1486262"/>
    <lineage>
        <taxon>Bacteria</taxon>
        <taxon>Pseudomonadati</taxon>
        <taxon>Pseudomonadota</taxon>
        <taxon>Alphaproteobacteria</taxon>
        <taxon>Hyphomicrobiales</taxon>
        <taxon>Aurantimonadaceae</taxon>
        <taxon>Martelella</taxon>
    </lineage>
</organism>
<dbReference type="KEGG" id="mey:TM49_14150"/>
<dbReference type="GO" id="GO:0071555">
    <property type="term" value="P:cell wall organization"/>
    <property type="evidence" value="ECO:0007669"/>
    <property type="project" value="UniProtKB-UniRule"/>
</dbReference>
<dbReference type="CDD" id="cd16913">
    <property type="entry name" value="YkuD_like"/>
    <property type="match status" value="1"/>
</dbReference>
<feature type="active site" description="Nucleophile" evidence="9">
    <location>
        <position position="210"/>
    </location>
</feature>
<dbReference type="HOGENOM" id="CLU_042399_0_0_5"/>
<evidence type="ECO:0000256" key="5">
    <source>
        <dbReference type="ARBA" id="ARBA00022801"/>
    </source>
</evidence>
<dbReference type="InterPro" id="IPR038063">
    <property type="entry name" value="Transpep_catalytic_dom"/>
</dbReference>
<dbReference type="STRING" id="1486262.TM49_14150"/>
<dbReference type="GO" id="GO:0071972">
    <property type="term" value="F:peptidoglycan L,D-transpeptidase activity"/>
    <property type="evidence" value="ECO:0007669"/>
    <property type="project" value="TreeGrafter"/>
</dbReference>
<evidence type="ECO:0000256" key="9">
    <source>
        <dbReference type="PROSITE-ProRule" id="PRU01373"/>
    </source>
</evidence>
<evidence type="ECO:0000256" key="3">
    <source>
        <dbReference type="ARBA" id="ARBA00022676"/>
    </source>
</evidence>
<dbReference type="PANTHER" id="PTHR30582:SF24">
    <property type="entry name" value="L,D-TRANSPEPTIDASE ERFK_SRFK-RELATED"/>
    <property type="match status" value="1"/>
</dbReference>
<evidence type="ECO:0000256" key="7">
    <source>
        <dbReference type="ARBA" id="ARBA00022984"/>
    </source>
</evidence>
<dbReference type="PROSITE" id="PS52029">
    <property type="entry name" value="LD_TPASE"/>
    <property type="match status" value="1"/>
</dbReference>
<keyword evidence="5" id="KW-0378">Hydrolase</keyword>
<name>A0A0D5LRJ1_MAREN</name>
<keyword evidence="3" id="KW-0328">Glycosyltransferase</keyword>
<keyword evidence="8 9" id="KW-0961">Cell wall biogenesis/degradation</keyword>
<accession>A0A0D5LRJ1</accession>
<keyword evidence="4" id="KW-0808">Transferase</keyword>
<feature type="active site" description="Proton donor/acceptor" evidence="9">
    <location>
        <position position="194"/>
    </location>
</feature>
<gene>
    <name evidence="11" type="ORF">TM49_14150</name>
</gene>
<dbReference type="InterPro" id="IPR050979">
    <property type="entry name" value="LD-transpeptidase"/>
</dbReference>
<proteinExistence type="inferred from homology"/>
<dbReference type="RefSeq" id="WP_045682183.1">
    <property type="nucleotide sequence ID" value="NZ_CP010803.1"/>
</dbReference>
<dbReference type="GO" id="GO:0008360">
    <property type="term" value="P:regulation of cell shape"/>
    <property type="evidence" value="ECO:0007669"/>
    <property type="project" value="UniProtKB-UniRule"/>
</dbReference>
<feature type="domain" description="L,D-TPase catalytic" evidence="10">
    <location>
        <begin position="95"/>
        <end position="235"/>
    </location>
</feature>
<dbReference type="PATRIC" id="fig|1486262.3.peg.2925"/>
<dbReference type="Pfam" id="PF03734">
    <property type="entry name" value="YkuD"/>
    <property type="match status" value="1"/>
</dbReference>
<evidence type="ECO:0000256" key="1">
    <source>
        <dbReference type="ARBA" id="ARBA00004752"/>
    </source>
</evidence>
<dbReference type="Gene3D" id="2.40.440.10">
    <property type="entry name" value="L,D-transpeptidase catalytic domain-like"/>
    <property type="match status" value="1"/>
</dbReference>
<dbReference type="EMBL" id="CP010803">
    <property type="protein sequence ID" value="AJY46555.1"/>
    <property type="molecule type" value="Genomic_DNA"/>
</dbReference>
<evidence type="ECO:0000313" key="12">
    <source>
        <dbReference type="Proteomes" id="UP000032611"/>
    </source>
</evidence>
<keyword evidence="7 9" id="KW-0573">Peptidoglycan synthesis</keyword>